<evidence type="ECO:0000256" key="2">
    <source>
        <dbReference type="ARBA" id="ARBA00012722"/>
    </source>
</evidence>
<evidence type="ECO:0000259" key="16">
    <source>
        <dbReference type="PROSITE" id="PS50172"/>
    </source>
</evidence>
<dbReference type="InterPro" id="IPR010994">
    <property type="entry name" value="RuvA_2-like"/>
</dbReference>
<evidence type="ECO:0000256" key="13">
    <source>
        <dbReference type="ARBA" id="ARBA00060881"/>
    </source>
</evidence>
<reference evidence="18" key="1">
    <citation type="submission" date="2017-09" db="EMBL/GenBank/DDBJ databases">
        <title>Depth-based differentiation of microbial function through sediment-hosted aquifers and enrichment of novel symbionts in the deep terrestrial subsurface.</title>
        <authorList>
            <person name="Probst A.J."/>
            <person name="Ladd B."/>
            <person name="Jarett J.K."/>
            <person name="Geller-Mcgrath D.E."/>
            <person name="Sieber C.M.K."/>
            <person name="Emerson J.B."/>
            <person name="Anantharaman K."/>
            <person name="Thomas B.C."/>
            <person name="Malmstrom R."/>
            <person name="Stieglmeier M."/>
            <person name="Klingl A."/>
            <person name="Woyke T."/>
            <person name="Ryan C.M."/>
            <person name="Banfield J.F."/>
        </authorList>
    </citation>
    <scope>NUCLEOTIDE SEQUENCE [LARGE SCALE GENOMIC DNA]</scope>
</reference>
<dbReference type="Gene3D" id="3.30.470.30">
    <property type="entry name" value="DNA ligase/mRNA capping enzyme"/>
    <property type="match status" value="1"/>
</dbReference>
<dbReference type="InterPro" id="IPR001679">
    <property type="entry name" value="DNA_ligase"/>
</dbReference>
<dbReference type="Pfam" id="PF03120">
    <property type="entry name" value="OB_DNA_ligase"/>
    <property type="match status" value="1"/>
</dbReference>
<feature type="binding site" evidence="14">
    <location>
        <position position="439"/>
    </location>
    <ligand>
        <name>Zn(2+)</name>
        <dbReference type="ChEBI" id="CHEBI:29105"/>
    </ligand>
</feature>
<organism evidence="17 18">
    <name type="scientific">Candidatus Doudnabacteria bacterium CG10_big_fil_rev_8_21_14_0_10_42_18</name>
    <dbReference type="NCBI Taxonomy" id="1974552"/>
    <lineage>
        <taxon>Bacteria</taxon>
        <taxon>Candidatus Doudnaibacteriota</taxon>
    </lineage>
</organism>
<evidence type="ECO:0000256" key="9">
    <source>
        <dbReference type="ARBA" id="ARBA00022842"/>
    </source>
</evidence>
<feature type="binding site" evidence="14">
    <location>
        <begin position="39"/>
        <end position="43"/>
    </location>
    <ligand>
        <name>NAD(+)</name>
        <dbReference type="ChEBI" id="CHEBI:57540"/>
    </ligand>
</feature>
<dbReference type="SMART" id="SM00532">
    <property type="entry name" value="LIGANc"/>
    <property type="match status" value="1"/>
</dbReference>
<feature type="binding site" evidence="14">
    <location>
        <begin position="88"/>
        <end position="89"/>
    </location>
    <ligand>
        <name>NAD(+)</name>
        <dbReference type="ChEBI" id="CHEBI:57540"/>
    </ligand>
</feature>
<keyword evidence="9 14" id="KW-0460">Magnesium</keyword>
<evidence type="ECO:0000256" key="14">
    <source>
        <dbReference type="HAMAP-Rule" id="MF_01588"/>
    </source>
</evidence>
<evidence type="ECO:0000256" key="4">
    <source>
        <dbReference type="ARBA" id="ARBA00022598"/>
    </source>
</evidence>
<feature type="binding site" evidence="14">
    <location>
        <position position="321"/>
    </location>
    <ligand>
        <name>NAD(+)</name>
        <dbReference type="ChEBI" id="CHEBI:57540"/>
    </ligand>
</feature>
<comment type="caution">
    <text evidence="14">Lacks conserved residue(s) required for the propagation of feature annotation.</text>
</comment>
<keyword evidence="7 14" id="KW-0227">DNA damage</keyword>
<feature type="binding site" evidence="14">
    <location>
        <position position="120"/>
    </location>
    <ligand>
        <name>NAD(+)</name>
        <dbReference type="ChEBI" id="CHEBI:57540"/>
    </ligand>
</feature>
<dbReference type="Pfam" id="PF00533">
    <property type="entry name" value="BRCT"/>
    <property type="match status" value="1"/>
</dbReference>
<feature type="binding site" evidence="14">
    <location>
        <position position="178"/>
    </location>
    <ligand>
        <name>NAD(+)</name>
        <dbReference type="ChEBI" id="CHEBI:57540"/>
    </ligand>
</feature>
<dbReference type="EC" id="6.5.1.2" evidence="2 14"/>
<dbReference type="InterPro" id="IPR003583">
    <property type="entry name" value="Hlx-hairpin-Hlx_DNA-bd_motif"/>
</dbReference>
<dbReference type="CDD" id="cd17748">
    <property type="entry name" value="BRCT_DNA_ligase_like"/>
    <property type="match status" value="1"/>
</dbReference>
<feature type="binding site" evidence="14">
    <location>
        <position position="418"/>
    </location>
    <ligand>
        <name>Zn(2+)</name>
        <dbReference type="ChEBI" id="CHEBI:29105"/>
    </ligand>
</feature>
<dbReference type="Gene3D" id="3.40.50.10190">
    <property type="entry name" value="BRCT domain"/>
    <property type="match status" value="1"/>
</dbReference>
<evidence type="ECO:0000313" key="18">
    <source>
        <dbReference type="Proteomes" id="UP000230922"/>
    </source>
</evidence>
<feature type="binding site" evidence="14">
    <location>
        <position position="415"/>
    </location>
    <ligand>
        <name>Zn(2+)</name>
        <dbReference type="ChEBI" id="CHEBI:29105"/>
    </ligand>
</feature>
<comment type="catalytic activity">
    <reaction evidence="12 14">
        <text>NAD(+) + (deoxyribonucleotide)n-3'-hydroxyl + 5'-phospho-(deoxyribonucleotide)m = (deoxyribonucleotide)n+m + AMP + beta-nicotinamide D-nucleotide.</text>
        <dbReference type="EC" id="6.5.1.2"/>
    </reaction>
</comment>
<proteinExistence type="inferred from homology"/>
<dbReference type="InterPro" id="IPR018239">
    <property type="entry name" value="DNA_ligase_AS"/>
</dbReference>
<feature type="binding site" evidence="14">
    <location>
        <position position="143"/>
    </location>
    <ligand>
        <name>NAD(+)</name>
        <dbReference type="ChEBI" id="CHEBI:57540"/>
    </ligand>
</feature>
<evidence type="ECO:0000256" key="15">
    <source>
        <dbReference type="SAM" id="Coils"/>
    </source>
</evidence>
<feature type="binding site" evidence="14">
    <location>
        <position position="444"/>
    </location>
    <ligand>
        <name>Zn(2+)</name>
        <dbReference type="ChEBI" id="CHEBI:29105"/>
    </ligand>
</feature>
<dbReference type="Pfam" id="PF01653">
    <property type="entry name" value="DNA_ligase_aden"/>
    <property type="match status" value="1"/>
</dbReference>
<keyword evidence="8 14" id="KW-0862">Zinc</keyword>
<evidence type="ECO:0000256" key="7">
    <source>
        <dbReference type="ARBA" id="ARBA00022763"/>
    </source>
</evidence>
<protein>
    <recommendedName>
        <fullName evidence="3 14">DNA ligase</fullName>
        <ecNumber evidence="2 14">6.5.1.2</ecNumber>
    </recommendedName>
    <alternativeName>
        <fullName evidence="14">Polydeoxyribonucleotide synthase [NAD(+)]</fullName>
    </alternativeName>
</protein>
<evidence type="ECO:0000256" key="10">
    <source>
        <dbReference type="ARBA" id="ARBA00023027"/>
    </source>
</evidence>
<dbReference type="InterPro" id="IPR013840">
    <property type="entry name" value="DNAligase_N"/>
</dbReference>
<dbReference type="SUPFAM" id="SSF47781">
    <property type="entry name" value="RuvA domain 2-like"/>
    <property type="match status" value="1"/>
</dbReference>
<dbReference type="Gene3D" id="6.20.10.30">
    <property type="match status" value="1"/>
</dbReference>
<dbReference type="GO" id="GO:0006281">
    <property type="term" value="P:DNA repair"/>
    <property type="evidence" value="ECO:0007669"/>
    <property type="project" value="UniProtKB-KW"/>
</dbReference>
<feature type="domain" description="BRCT" evidence="16">
    <location>
        <begin position="601"/>
        <end position="678"/>
    </location>
</feature>
<evidence type="ECO:0000256" key="5">
    <source>
        <dbReference type="ARBA" id="ARBA00022705"/>
    </source>
</evidence>
<dbReference type="NCBIfam" id="TIGR00575">
    <property type="entry name" value="dnlj"/>
    <property type="match status" value="1"/>
</dbReference>
<evidence type="ECO:0000256" key="6">
    <source>
        <dbReference type="ARBA" id="ARBA00022723"/>
    </source>
</evidence>
<dbReference type="NCBIfam" id="NF005932">
    <property type="entry name" value="PRK07956.1"/>
    <property type="match status" value="1"/>
</dbReference>
<dbReference type="GO" id="GO:0005829">
    <property type="term" value="C:cytosol"/>
    <property type="evidence" value="ECO:0007669"/>
    <property type="project" value="TreeGrafter"/>
</dbReference>
<comment type="cofactor">
    <cofactor evidence="14">
        <name>Mg(2+)</name>
        <dbReference type="ChEBI" id="CHEBI:18420"/>
    </cofactor>
    <cofactor evidence="14">
        <name>Mn(2+)</name>
        <dbReference type="ChEBI" id="CHEBI:29035"/>
    </cofactor>
</comment>
<dbReference type="InterPro" id="IPR041663">
    <property type="entry name" value="DisA/LigA_HHH"/>
</dbReference>
<dbReference type="InterPro" id="IPR004150">
    <property type="entry name" value="NAD_DNA_ligase_OB"/>
</dbReference>
<keyword evidence="15" id="KW-0175">Coiled coil</keyword>
<dbReference type="InterPro" id="IPR013839">
    <property type="entry name" value="DNAligase_adenylation"/>
</dbReference>
<dbReference type="GO" id="GO:0003911">
    <property type="term" value="F:DNA ligase (NAD+) activity"/>
    <property type="evidence" value="ECO:0007669"/>
    <property type="project" value="UniProtKB-UniRule"/>
</dbReference>
<keyword evidence="14" id="KW-0464">Manganese</keyword>
<dbReference type="PROSITE" id="PS50172">
    <property type="entry name" value="BRCT"/>
    <property type="match status" value="1"/>
</dbReference>
<dbReference type="Proteomes" id="UP000230922">
    <property type="component" value="Unassembled WGS sequence"/>
</dbReference>
<dbReference type="PROSITE" id="PS01055">
    <property type="entry name" value="DNA_LIGASE_N1"/>
    <property type="match status" value="1"/>
</dbReference>
<dbReference type="AlphaFoldDB" id="A0A2H0VDW6"/>
<dbReference type="FunFam" id="2.40.50.140:FF:000012">
    <property type="entry name" value="DNA ligase"/>
    <property type="match status" value="1"/>
</dbReference>
<evidence type="ECO:0000256" key="3">
    <source>
        <dbReference type="ARBA" id="ARBA00013308"/>
    </source>
</evidence>
<dbReference type="EMBL" id="PFAK01000014">
    <property type="protein sequence ID" value="PIR96480.1"/>
    <property type="molecule type" value="Genomic_DNA"/>
</dbReference>
<dbReference type="Pfam" id="PF12826">
    <property type="entry name" value="HHH_2"/>
    <property type="match status" value="1"/>
</dbReference>
<feature type="active site" description="N6-AMP-lysine intermediate" evidence="14">
    <location>
        <position position="122"/>
    </location>
</feature>
<name>A0A2H0VDW6_9BACT</name>
<dbReference type="CDD" id="cd00114">
    <property type="entry name" value="LIGANc"/>
    <property type="match status" value="1"/>
</dbReference>
<dbReference type="Pfam" id="PF14520">
    <property type="entry name" value="HHH_5"/>
    <property type="match status" value="1"/>
</dbReference>
<comment type="function">
    <text evidence="1 14">DNA ligase that catalyzes the formation of phosphodiester linkages between 5'-phosphoryl and 3'-hydroxyl groups in double-stranded DNA using NAD as a coenzyme and as the energy source for the reaction. It is essential for DNA replication and repair of damaged DNA.</text>
</comment>
<keyword evidence="10 14" id="KW-0520">NAD</keyword>
<dbReference type="GO" id="GO:0046872">
    <property type="term" value="F:metal ion binding"/>
    <property type="evidence" value="ECO:0007669"/>
    <property type="project" value="UniProtKB-KW"/>
</dbReference>
<gene>
    <name evidence="14" type="primary">ligA</name>
    <name evidence="17" type="ORF">COT92_00890</name>
</gene>
<keyword evidence="11 14" id="KW-0234">DNA repair</keyword>
<dbReference type="SUPFAM" id="SSF52113">
    <property type="entry name" value="BRCT domain"/>
    <property type="match status" value="1"/>
</dbReference>
<comment type="similarity">
    <text evidence="13 14">Belongs to the NAD-dependent DNA ligase family. LigA subfamily.</text>
</comment>
<evidence type="ECO:0000256" key="8">
    <source>
        <dbReference type="ARBA" id="ARBA00022833"/>
    </source>
</evidence>
<evidence type="ECO:0000313" key="17">
    <source>
        <dbReference type="EMBL" id="PIR96480.1"/>
    </source>
</evidence>
<accession>A0A2H0VDW6</accession>
<dbReference type="PIRSF" id="PIRSF001604">
    <property type="entry name" value="LigA"/>
    <property type="match status" value="1"/>
</dbReference>
<dbReference type="SMART" id="SM00278">
    <property type="entry name" value="HhH1"/>
    <property type="match status" value="4"/>
</dbReference>
<dbReference type="SUPFAM" id="SSF56091">
    <property type="entry name" value="DNA ligase/mRNA capping enzyme, catalytic domain"/>
    <property type="match status" value="1"/>
</dbReference>
<feature type="coiled-coil region" evidence="15">
    <location>
        <begin position="1"/>
        <end position="28"/>
    </location>
</feature>
<comment type="caution">
    <text evidence="17">The sequence shown here is derived from an EMBL/GenBank/DDBJ whole genome shotgun (WGS) entry which is preliminary data.</text>
</comment>
<dbReference type="SMART" id="SM00292">
    <property type="entry name" value="BRCT"/>
    <property type="match status" value="1"/>
</dbReference>
<dbReference type="Gene3D" id="1.10.287.610">
    <property type="entry name" value="Helix hairpin bin"/>
    <property type="match status" value="1"/>
</dbReference>
<keyword evidence="6 14" id="KW-0479">Metal-binding</keyword>
<evidence type="ECO:0000256" key="12">
    <source>
        <dbReference type="ARBA" id="ARBA00034005"/>
    </source>
</evidence>
<dbReference type="InterPro" id="IPR001357">
    <property type="entry name" value="BRCT_dom"/>
</dbReference>
<evidence type="ECO:0000256" key="11">
    <source>
        <dbReference type="ARBA" id="ARBA00023204"/>
    </source>
</evidence>
<dbReference type="FunFam" id="1.10.150.20:FF:000006">
    <property type="entry name" value="DNA ligase"/>
    <property type="match status" value="1"/>
</dbReference>
<dbReference type="GO" id="GO:0003677">
    <property type="term" value="F:DNA binding"/>
    <property type="evidence" value="ECO:0007669"/>
    <property type="project" value="InterPro"/>
</dbReference>
<dbReference type="InterPro" id="IPR012340">
    <property type="entry name" value="NA-bd_OB-fold"/>
</dbReference>
<evidence type="ECO:0000256" key="1">
    <source>
        <dbReference type="ARBA" id="ARBA00004067"/>
    </source>
</evidence>
<dbReference type="Gene3D" id="1.10.150.20">
    <property type="entry name" value="5' to 3' exonuclease, C-terminal subdomain"/>
    <property type="match status" value="2"/>
</dbReference>
<dbReference type="GO" id="GO:0006260">
    <property type="term" value="P:DNA replication"/>
    <property type="evidence" value="ECO:0007669"/>
    <property type="project" value="UniProtKB-KW"/>
</dbReference>
<dbReference type="SUPFAM" id="SSF50249">
    <property type="entry name" value="Nucleic acid-binding proteins"/>
    <property type="match status" value="1"/>
</dbReference>
<sequence>MQPSNSEKKQAQDRVKKLRDEINELRYRYHVLDDPKITDDVYDSLTSELKEIEKRYPEFKTAESPTGRIGGQPLEKFKKISHPSRMLSLNDVFEQQELLDWYERIQKLLETNKSLEFYCDLKMDGLAVELMYQNGCLETGSTRGDGQIGEDVTQNLKTIEDIPLVLNNKSGQLVVRGEAFIGKKEFARLNKEQSKRENKIFANPRNVVAGSIRQLNPRITASRKISFFSYGVYGSGEEFLKKFPTKQSEHQFLRKLGIKTNPEGKICRSIEEVMEYHKHWIKHREELDYEIDGIVVVVNGNRLFQRLGVVGKAPRGAIAFKFAAKKAVTIVENIIVQVGRQGNLTPVAVLKPVKVGGVTISRASLHNEDEIQRLGLKIGDTVVVERAGDVIPQVAEVLPKLRSGEEKPFNMPKKCPVCGCPTERRLISEKENKGAATVCTNKHCPAKNLKAIEHLVSAFEIYEIGPKIVERFKDEGLITDAADLFTLKKEDIQGLERFGEKSADNIIASIDEHRKVSLAKFIYALGILHVGEETAIDLADHFGSLDKLSSASFEELDSIENIGGAVAKSIFEYFKDKHNLEYIHRLMKNGVIVSKQDTVNSKQGKLSGKKVVVTGTLESLSREEAKKAVRQAGGDWTLSVSKNTDYVVVGSEPGSKYEKAQKLGVKILSEKEFLNLLK</sequence>
<dbReference type="InterPro" id="IPR036420">
    <property type="entry name" value="BRCT_dom_sf"/>
</dbReference>
<dbReference type="FunFam" id="3.30.470.30:FF:000001">
    <property type="entry name" value="DNA ligase"/>
    <property type="match status" value="1"/>
</dbReference>
<dbReference type="Gene3D" id="2.40.50.140">
    <property type="entry name" value="Nucleic acid-binding proteins"/>
    <property type="match status" value="1"/>
</dbReference>
<dbReference type="PANTHER" id="PTHR23389:SF9">
    <property type="entry name" value="DNA LIGASE"/>
    <property type="match status" value="1"/>
</dbReference>
<keyword evidence="4 14" id="KW-0436">Ligase</keyword>
<keyword evidence="5 14" id="KW-0235">DNA replication</keyword>
<dbReference type="PANTHER" id="PTHR23389">
    <property type="entry name" value="CHROMOSOME TRANSMISSION FIDELITY FACTOR 18"/>
    <property type="match status" value="1"/>
</dbReference>
<dbReference type="HAMAP" id="MF_01588">
    <property type="entry name" value="DNA_ligase_A"/>
    <property type="match status" value="1"/>
</dbReference>